<feature type="transmembrane region" description="Helical" evidence="7">
    <location>
        <begin position="265"/>
        <end position="286"/>
    </location>
</feature>
<feature type="transmembrane region" description="Helical" evidence="7">
    <location>
        <begin position="222"/>
        <end position="244"/>
    </location>
</feature>
<feature type="transmembrane region" description="Helical" evidence="7">
    <location>
        <begin position="161"/>
        <end position="184"/>
    </location>
</feature>
<feature type="transmembrane region" description="Helical" evidence="7">
    <location>
        <begin position="460"/>
        <end position="481"/>
    </location>
</feature>
<evidence type="ECO:0000313" key="11">
    <source>
        <dbReference type="Proteomes" id="UP000677918"/>
    </source>
</evidence>
<keyword evidence="11" id="KW-1185">Reference proteome</keyword>
<dbReference type="PROSITE" id="PS50850">
    <property type="entry name" value="MFS"/>
    <property type="match status" value="1"/>
</dbReference>
<dbReference type="InterPro" id="IPR020846">
    <property type="entry name" value="MFS_dom"/>
</dbReference>
<dbReference type="PANTHER" id="PTHR23501:SF170">
    <property type="entry name" value="MULTIDRUG RESISTANCE PROTEIN 3"/>
    <property type="match status" value="1"/>
</dbReference>
<evidence type="ECO:0000256" key="1">
    <source>
        <dbReference type="ARBA" id="ARBA00004651"/>
    </source>
</evidence>
<keyword evidence="8" id="KW-0732">Signal</keyword>
<gene>
    <name evidence="10" type="ORF">XYCOK13_16980</name>
</gene>
<evidence type="ECO:0000256" key="3">
    <source>
        <dbReference type="ARBA" id="ARBA00022475"/>
    </source>
</evidence>
<dbReference type="InterPro" id="IPR036259">
    <property type="entry name" value="MFS_trans_sf"/>
</dbReference>
<name>A0A8J4H4R9_9BACL</name>
<feature type="transmembrane region" description="Helical" evidence="7">
    <location>
        <begin position="100"/>
        <end position="122"/>
    </location>
</feature>
<keyword evidence="4 7" id="KW-0812">Transmembrane</keyword>
<dbReference type="EMBL" id="BOVK01000020">
    <property type="protein sequence ID" value="GIQ68874.1"/>
    <property type="molecule type" value="Genomic_DNA"/>
</dbReference>
<dbReference type="CDD" id="cd17502">
    <property type="entry name" value="MFS_Azr1_MDR_like"/>
    <property type="match status" value="1"/>
</dbReference>
<accession>A0A8J4H4R9</accession>
<keyword evidence="3" id="KW-1003">Cell membrane</keyword>
<dbReference type="GO" id="GO:0005886">
    <property type="term" value="C:plasma membrane"/>
    <property type="evidence" value="ECO:0007669"/>
    <property type="project" value="UniProtKB-SubCell"/>
</dbReference>
<keyword evidence="6 7" id="KW-0472">Membrane</keyword>
<dbReference type="PANTHER" id="PTHR23501">
    <property type="entry name" value="MAJOR FACILITATOR SUPERFAMILY"/>
    <property type="match status" value="1"/>
</dbReference>
<evidence type="ECO:0000313" key="10">
    <source>
        <dbReference type="EMBL" id="GIQ68874.1"/>
    </source>
</evidence>
<dbReference type="AlphaFoldDB" id="A0A8J4H4R9"/>
<dbReference type="InterPro" id="IPR004638">
    <property type="entry name" value="EmrB-like"/>
</dbReference>
<dbReference type="PRINTS" id="PR01036">
    <property type="entry name" value="TCRTETB"/>
</dbReference>
<dbReference type="RefSeq" id="WP_213411661.1">
    <property type="nucleotide sequence ID" value="NZ_BOVK01000020.1"/>
</dbReference>
<feature type="domain" description="Major facilitator superfamily (MFS) profile" evidence="9">
    <location>
        <begin position="10"/>
        <end position="486"/>
    </location>
</feature>
<evidence type="ECO:0000256" key="2">
    <source>
        <dbReference type="ARBA" id="ARBA00022448"/>
    </source>
</evidence>
<dbReference type="GO" id="GO:0022857">
    <property type="term" value="F:transmembrane transporter activity"/>
    <property type="evidence" value="ECO:0007669"/>
    <property type="project" value="InterPro"/>
</dbReference>
<evidence type="ECO:0000259" key="9">
    <source>
        <dbReference type="PROSITE" id="PS50850"/>
    </source>
</evidence>
<feature type="transmembrane region" description="Helical" evidence="7">
    <location>
        <begin position="134"/>
        <end position="155"/>
    </location>
</feature>
<feature type="transmembrane region" description="Helical" evidence="7">
    <location>
        <begin position="396"/>
        <end position="414"/>
    </location>
</feature>
<evidence type="ECO:0000256" key="5">
    <source>
        <dbReference type="ARBA" id="ARBA00022989"/>
    </source>
</evidence>
<dbReference type="Gene3D" id="1.20.1250.20">
    <property type="entry name" value="MFS general substrate transporter like domains"/>
    <property type="match status" value="1"/>
</dbReference>
<evidence type="ECO:0000256" key="8">
    <source>
        <dbReference type="SAM" id="SignalP"/>
    </source>
</evidence>
<feature type="transmembrane region" description="Helical" evidence="7">
    <location>
        <begin position="43"/>
        <end position="63"/>
    </location>
</feature>
<evidence type="ECO:0000256" key="6">
    <source>
        <dbReference type="ARBA" id="ARBA00023136"/>
    </source>
</evidence>
<keyword evidence="2" id="KW-0813">Transport</keyword>
<feature type="chain" id="PRO_5038933033" evidence="8">
    <location>
        <begin position="22"/>
        <end position="509"/>
    </location>
</feature>
<dbReference type="InterPro" id="IPR011701">
    <property type="entry name" value="MFS"/>
</dbReference>
<organism evidence="10 11">
    <name type="scientific">Xylanibacillus composti</name>
    <dbReference type="NCBI Taxonomy" id="1572762"/>
    <lineage>
        <taxon>Bacteria</taxon>
        <taxon>Bacillati</taxon>
        <taxon>Bacillota</taxon>
        <taxon>Bacilli</taxon>
        <taxon>Bacillales</taxon>
        <taxon>Paenibacillaceae</taxon>
        <taxon>Xylanibacillus</taxon>
    </lineage>
</organism>
<reference evidence="10" key="1">
    <citation type="submission" date="2021-04" db="EMBL/GenBank/DDBJ databases">
        <title>Draft genome sequence of Xylanibacillus composti strain K13.</title>
        <authorList>
            <person name="Uke A."/>
            <person name="Chhe C."/>
            <person name="Baramee S."/>
            <person name="Kosugi A."/>
        </authorList>
    </citation>
    <scope>NUCLEOTIDE SEQUENCE</scope>
    <source>
        <strain evidence="10">K13</strain>
    </source>
</reference>
<feature type="transmembrane region" description="Helical" evidence="7">
    <location>
        <begin position="329"/>
        <end position="348"/>
    </location>
</feature>
<feature type="transmembrane region" description="Helical" evidence="7">
    <location>
        <begin position="75"/>
        <end position="94"/>
    </location>
</feature>
<dbReference type="Gene3D" id="1.20.1720.10">
    <property type="entry name" value="Multidrug resistance protein D"/>
    <property type="match status" value="1"/>
</dbReference>
<evidence type="ECO:0000256" key="4">
    <source>
        <dbReference type="ARBA" id="ARBA00022692"/>
    </source>
</evidence>
<comment type="subcellular location">
    <subcellularLocation>
        <location evidence="1">Cell membrane</location>
        <topology evidence="1">Multi-pass membrane protein</topology>
    </subcellularLocation>
</comment>
<feature type="transmembrane region" description="Helical" evidence="7">
    <location>
        <begin position="354"/>
        <end position="375"/>
    </location>
</feature>
<dbReference type="FunFam" id="1.20.1720.10:FF:000004">
    <property type="entry name" value="EmrB/QacA family drug resistance transporter"/>
    <property type="match status" value="1"/>
</dbReference>
<protein>
    <submittedName>
        <fullName evidence="10">MFS transporter</fullName>
    </submittedName>
</protein>
<feature type="transmembrane region" description="Helical" evidence="7">
    <location>
        <begin position="196"/>
        <end position="216"/>
    </location>
</feature>
<dbReference type="Pfam" id="PF07690">
    <property type="entry name" value="MFS_1"/>
    <property type="match status" value="1"/>
</dbReference>
<keyword evidence="5 7" id="KW-1133">Transmembrane helix</keyword>
<comment type="caution">
    <text evidence="10">The sequence shown here is derived from an EMBL/GenBank/DDBJ whole genome shotgun (WGS) entry which is preliminary data.</text>
</comment>
<dbReference type="Proteomes" id="UP000677918">
    <property type="component" value="Unassembled WGS sequence"/>
</dbReference>
<dbReference type="SUPFAM" id="SSF103473">
    <property type="entry name" value="MFS general substrate transporter"/>
    <property type="match status" value="1"/>
</dbReference>
<sequence>MNTPKVSFGVLSALMVAMLLAALDQTIVATAMPQIVTEMGEMTYYSWIFSIYMIAELVAMPIFGKLSDLFGRKRMFLTGLIVFIVGSALCGYAQSLAGLVLFRGIQGIGAGAIMPVAFAIVFDIFPVDKRARMQAFLATVFGIASVFGPIIGAVLTEYLHWRWIFYMNLPLGLLSVLLLIRFYTEKRGQHSPSLDWQGLLLLFGALAALLLVFEWAGSSFGWHSPATAGILLAFLVLFASFIWVERRATEPFIPLHLFGGRRFSVSQVVGLLQGAVMMVTIMYIPLYMQLVSGNGVSGSGYMLMPMMLGLVVCSVVGGRVVEKISYRQALLIAGAHIVLGTVLLGSVQAHSSNWLTICSLILVGGGLGLSFPVLFTTSLHGAEQEHRGTINALVPFFRSIGGVIGVSVFGSIQMQRFAHRAAEEGKVSPSQLQAVHEWLQRGGGTDPSVQNLASYLADSIIWVFQASAVTAVLSLLAGLWIGRERLVLPPSEAAAYAPKSGSRRHAGKA</sequence>
<feature type="transmembrane region" description="Helical" evidence="7">
    <location>
        <begin position="298"/>
        <end position="317"/>
    </location>
</feature>
<feature type="signal peptide" evidence="8">
    <location>
        <begin position="1"/>
        <end position="21"/>
    </location>
</feature>
<evidence type="ECO:0000256" key="7">
    <source>
        <dbReference type="SAM" id="Phobius"/>
    </source>
</evidence>
<proteinExistence type="predicted"/>
<dbReference type="NCBIfam" id="TIGR00711">
    <property type="entry name" value="efflux_EmrB"/>
    <property type="match status" value="1"/>
</dbReference>